<dbReference type="VEuPathDB" id="FungiDB:AB675_10989"/>
<dbReference type="Proteomes" id="UP000038010">
    <property type="component" value="Unassembled WGS sequence"/>
</dbReference>
<dbReference type="GeneID" id="28731677"/>
<accession>A0A0N1GY38</accession>
<dbReference type="OrthoDB" id="4140225at2759"/>
<feature type="compositionally biased region" description="Basic and acidic residues" evidence="1">
    <location>
        <begin position="363"/>
        <end position="378"/>
    </location>
</feature>
<evidence type="ECO:0000313" key="3">
    <source>
        <dbReference type="Proteomes" id="UP000038010"/>
    </source>
</evidence>
<dbReference type="AlphaFoldDB" id="A0A0N1GY38"/>
<organism evidence="2 3">
    <name type="scientific">Cyphellophora attinorum</name>
    <dbReference type="NCBI Taxonomy" id="1664694"/>
    <lineage>
        <taxon>Eukaryota</taxon>
        <taxon>Fungi</taxon>
        <taxon>Dikarya</taxon>
        <taxon>Ascomycota</taxon>
        <taxon>Pezizomycotina</taxon>
        <taxon>Eurotiomycetes</taxon>
        <taxon>Chaetothyriomycetidae</taxon>
        <taxon>Chaetothyriales</taxon>
        <taxon>Cyphellophoraceae</taxon>
        <taxon>Cyphellophora</taxon>
    </lineage>
</organism>
<protein>
    <submittedName>
        <fullName evidence="2">Uncharacterized protein</fullName>
    </submittedName>
</protein>
<dbReference type="RefSeq" id="XP_017995469.1">
    <property type="nucleotide sequence ID" value="XM_018139797.1"/>
</dbReference>
<comment type="caution">
    <text evidence="2">The sequence shown here is derived from an EMBL/GenBank/DDBJ whole genome shotgun (WGS) entry which is preliminary data.</text>
</comment>
<sequence>MASLPPGASPLILTQEELLSVSLKYPEINFDSIDAAMGTAATKPSEDDSTSRTSPDTKSAPDTVESSPSSHHDNDNDESRITDSTARTTPLKHLMFREPIPQTNPYKEYLGEVDRSDLPDATKSYLRCLASEMVRIGALLRENFENTETDDEGSKLIDEGISRLVKMVQTSAKNCNDQTSTITWLTGLAIFAVVPTDVALWSVYRQRVILTTKYLNAPSMTEFNLIKLLPQIYDAYIHSDFLHYIRRSVHFRSAFSSGINDLTTAVHGFPTAYRQWFMTMTSYCSTYMSPLLVRIQESAWVKREIEQSELSLATAKTSLEKRHASGEIAQVLKEDQVRGVKILADGRSRSSVVPTDGDASEEGTEHLAEQLVDGDKPSVKRSGSSRTGARVRREHTM</sequence>
<gene>
    <name evidence="2" type="ORF">AB675_10989</name>
</gene>
<keyword evidence="3" id="KW-1185">Reference proteome</keyword>
<feature type="region of interest" description="Disordered" evidence="1">
    <location>
        <begin position="348"/>
        <end position="397"/>
    </location>
</feature>
<evidence type="ECO:0000256" key="1">
    <source>
        <dbReference type="SAM" id="MobiDB-lite"/>
    </source>
</evidence>
<feature type="region of interest" description="Disordered" evidence="1">
    <location>
        <begin position="39"/>
        <end position="94"/>
    </location>
</feature>
<name>A0A0N1GY38_9EURO</name>
<dbReference type="EMBL" id="LFJN01000039">
    <property type="protein sequence ID" value="KPI35506.1"/>
    <property type="molecule type" value="Genomic_DNA"/>
</dbReference>
<proteinExistence type="predicted"/>
<reference evidence="2 3" key="1">
    <citation type="submission" date="2015-06" db="EMBL/GenBank/DDBJ databases">
        <title>Draft genome of the ant-associated black yeast Phialophora attae CBS 131958.</title>
        <authorList>
            <person name="Moreno L.F."/>
            <person name="Stielow B.J."/>
            <person name="de Hoog S."/>
            <person name="Vicente V.A."/>
            <person name="Weiss V.A."/>
            <person name="de Vries M."/>
            <person name="Cruz L.M."/>
            <person name="Souza E.M."/>
        </authorList>
    </citation>
    <scope>NUCLEOTIDE SEQUENCE [LARGE SCALE GENOMIC DNA]</scope>
    <source>
        <strain evidence="2 3">CBS 131958</strain>
    </source>
</reference>
<feature type="compositionally biased region" description="Basic and acidic residues" evidence="1">
    <location>
        <begin position="70"/>
        <end position="81"/>
    </location>
</feature>
<evidence type="ECO:0000313" key="2">
    <source>
        <dbReference type="EMBL" id="KPI35506.1"/>
    </source>
</evidence>